<keyword evidence="4" id="KW-1185">Reference proteome</keyword>
<dbReference type="Gene3D" id="3.80.10.10">
    <property type="entry name" value="Ribonuclease Inhibitor"/>
    <property type="match status" value="1"/>
</dbReference>
<sequence length="153" mass="17943">MTKKSLMTNNLATANSPKASDPMTCWNKLAKQWKDIFLYELAITLEEFQQQPQEYLDRLTQLTELDVQENRIRSILALRNLIQLESLCLDDNKIKNISALRNLTKLKYLYIRTNKIQDISPLENLTQLIYLVLFERYFSSRAFNSVNIAGAWH</sequence>
<evidence type="ECO:0000256" key="2">
    <source>
        <dbReference type="ARBA" id="ARBA00022737"/>
    </source>
</evidence>
<dbReference type="Proteomes" id="UP000254329">
    <property type="component" value="Unassembled WGS sequence"/>
</dbReference>
<keyword evidence="1" id="KW-0433">Leucine-rich repeat</keyword>
<dbReference type="PANTHER" id="PTHR46652:SF3">
    <property type="entry name" value="LEUCINE-RICH REPEAT-CONTAINING PROTEIN 9"/>
    <property type="match status" value="1"/>
</dbReference>
<dbReference type="InterPro" id="IPR001611">
    <property type="entry name" value="Leu-rich_rpt"/>
</dbReference>
<evidence type="ECO:0000256" key="1">
    <source>
        <dbReference type="ARBA" id="ARBA00022614"/>
    </source>
</evidence>
<reference evidence="3 4" key="1">
    <citation type="submission" date="2018-06" db="EMBL/GenBank/DDBJ databases">
        <authorList>
            <consortium name="Pathogen Informatics"/>
            <person name="Doyle S."/>
        </authorList>
    </citation>
    <scope>NUCLEOTIDE SEQUENCE [LARGE SCALE GENOMIC DNA]</scope>
    <source>
        <strain evidence="3 4">NCTC1659</strain>
    </source>
</reference>
<gene>
    <name evidence="3" type="primary">inlA_3</name>
    <name evidence="3" type="ORF">NCTC1659_01520</name>
</gene>
<accession>A0A1V4AZW5</accession>
<dbReference type="InterPro" id="IPR032675">
    <property type="entry name" value="LRR_dom_sf"/>
</dbReference>
<dbReference type="EMBL" id="UGHF01000001">
    <property type="protein sequence ID" value="STO60244.1"/>
    <property type="molecule type" value="Genomic_DNA"/>
</dbReference>
<evidence type="ECO:0000313" key="4">
    <source>
        <dbReference type="Proteomes" id="UP000254329"/>
    </source>
</evidence>
<dbReference type="STRING" id="733.B0186_08285"/>
<protein>
    <submittedName>
        <fullName evidence="3">Internalin-A</fullName>
    </submittedName>
</protein>
<name>A0A1V4AZW5_9PAST</name>
<organism evidence="3 4">
    <name type="scientific">Canicola haemoglobinophilus</name>
    <dbReference type="NCBI Taxonomy" id="733"/>
    <lineage>
        <taxon>Bacteria</taxon>
        <taxon>Pseudomonadati</taxon>
        <taxon>Pseudomonadota</taxon>
        <taxon>Gammaproteobacteria</taxon>
        <taxon>Pasteurellales</taxon>
        <taxon>Pasteurellaceae</taxon>
        <taxon>Canicola</taxon>
    </lineage>
</organism>
<keyword evidence="2" id="KW-0677">Repeat</keyword>
<dbReference type="AlphaFoldDB" id="A0A1V4AZW5"/>
<dbReference type="Pfam" id="PF12799">
    <property type="entry name" value="LRR_4"/>
    <property type="match status" value="1"/>
</dbReference>
<dbReference type="SUPFAM" id="SSF52075">
    <property type="entry name" value="Outer arm dynein light chain 1"/>
    <property type="match status" value="1"/>
</dbReference>
<dbReference type="SMART" id="SM00365">
    <property type="entry name" value="LRR_SD22"/>
    <property type="match status" value="3"/>
</dbReference>
<proteinExistence type="predicted"/>
<dbReference type="InterPro" id="IPR025875">
    <property type="entry name" value="Leu-rich_rpt_4"/>
</dbReference>
<dbReference type="InterPro" id="IPR050836">
    <property type="entry name" value="SDS22/Internalin_LRR"/>
</dbReference>
<evidence type="ECO:0000313" key="3">
    <source>
        <dbReference type="EMBL" id="STO60244.1"/>
    </source>
</evidence>
<dbReference type="PANTHER" id="PTHR46652">
    <property type="entry name" value="LEUCINE-RICH REPEAT AND IQ DOMAIN-CONTAINING PROTEIN 1-RELATED"/>
    <property type="match status" value="1"/>
</dbReference>
<dbReference type="PROSITE" id="PS51450">
    <property type="entry name" value="LRR"/>
    <property type="match status" value="3"/>
</dbReference>
<dbReference type="RefSeq" id="WP_078218883.1">
    <property type="nucleotide sequence ID" value="NZ_MUXZ01000026.1"/>
</dbReference>